<sequence length="75" mass="7592">MLKVVKKTSYPCCQLSVPGWSLPCWPGPSTVHHSIVTHASSCLPQALSISAKGSSRPPTCGGGSAQSGSLAELAG</sequence>
<organism evidence="1 2">
    <name type="scientific">Rangifer tarandus platyrhynchus</name>
    <name type="common">Svalbard reindeer</name>
    <dbReference type="NCBI Taxonomy" id="3082113"/>
    <lineage>
        <taxon>Eukaryota</taxon>
        <taxon>Metazoa</taxon>
        <taxon>Chordata</taxon>
        <taxon>Craniata</taxon>
        <taxon>Vertebrata</taxon>
        <taxon>Euteleostomi</taxon>
        <taxon>Mammalia</taxon>
        <taxon>Eutheria</taxon>
        <taxon>Laurasiatheria</taxon>
        <taxon>Artiodactyla</taxon>
        <taxon>Ruminantia</taxon>
        <taxon>Pecora</taxon>
        <taxon>Cervidae</taxon>
        <taxon>Odocoileinae</taxon>
        <taxon>Rangifer</taxon>
    </lineage>
</organism>
<gene>
    <name evidence="1" type="ORF">MRATA1EN22A_LOCUS15719</name>
</gene>
<dbReference type="Proteomes" id="UP001162501">
    <property type="component" value="Chromosome 26"/>
</dbReference>
<protein>
    <submittedName>
        <fullName evidence="1">Uncharacterized protein</fullName>
    </submittedName>
</protein>
<dbReference type="EMBL" id="OX596110">
    <property type="protein sequence ID" value="CAN0327213.1"/>
    <property type="molecule type" value="Genomic_DNA"/>
</dbReference>
<reference evidence="1" key="2">
    <citation type="submission" date="2025-03" db="EMBL/GenBank/DDBJ databases">
        <authorList>
            <consortium name="ELIXIR-Norway"/>
            <consortium name="Elixir Norway"/>
        </authorList>
    </citation>
    <scope>NUCLEOTIDE SEQUENCE</scope>
</reference>
<name>A0AC59Z9E9_RANTA</name>
<accession>A0AC59Z9E9</accession>
<reference evidence="1" key="1">
    <citation type="submission" date="2023-05" db="EMBL/GenBank/DDBJ databases">
        <authorList>
            <consortium name="ELIXIR-Norway"/>
        </authorList>
    </citation>
    <scope>NUCLEOTIDE SEQUENCE</scope>
</reference>
<evidence type="ECO:0000313" key="1">
    <source>
        <dbReference type="EMBL" id="CAN0327213.1"/>
    </source>
</evidence>
<evidence type="ECO:0000313" key="2">
    <source>
        <dbReference type="Proteomes" id="UP001162501"/>
    </source>
</evidence>
<proteinExistence type="predicted"/>